<dbReference type="InterPro" id="IPR036457">
    <property type="entry name" value="PPM-type-like_dom_sf"/>
</dbReference>
<dbReference type="CTD" id="20214855"/>
<evidence type="ECO:0000256" key="2">
    <source>
        <dbReference type="ARBA" id="ARBA00004305"/>
    </source>
</evidence>
<dbReference type="GO" id="GO:0046872">
    <property type="term" value="F:metal ion binding"/>
    <property type="evidence" value="ECO:0007669"/>
    <property type="project" value="UniProtKB-KW"/>
</dbReference>
<dbReference type="SMART" id="SM00331">
    <property type="entry name" value="PP2C_SIG"/>
    <property type="match status" value="1"/>
</dbReference>
<dbReference type="GO" id="GO:0004722">
    <property type="term" value="F:protein serine/threonine phosphatase activity"/>
    <property type="evidence" value="ECO:0000318"/>
    <property type="project" value="GO_Central"/>
</dbReference>
<dbReference type="PROSITE" id="PS01032">
    <property type="entry name" value="PPM_1"/>
    <property type="match status" value="1"/>
</dbReference>
<dbReference type="RefSeq" id="XP_009011722.1">
    <property type="nucleotide sequence ID" value="XM_009013474.1"/>
</dbReference>
<dbReference type="GO" id="GO:1902531">
    <property type="term" value="P:regulation of intracellular signal transduction"/>
    <property type="evidence" value="ECO:0000318"/>
    <property type="project" value="GO_Central"/>
</dbReference>
<dbReference type="EC" id="3.1.3.16" evidence="3"/>
<evidence type="ECO:0000256" key="3">
    <source>
        <dbReference type="ARBA" id="ARBA00013081"/>
    </source>
</evidence>
<evidence type="ECO:0000313" key="13">
    <source>
        <dbReference type="EnsemblMetazoa" id="HelroP73137"/>
    </source>
</evidence>
<keyword evidence="7" id="KW-0809">Transit peptide</keyword>
<dbReference type="EMBL" id="KB095905">
    <property type="protein sequence ID" value="ESO09908.1"/>
    <property type="molecule type" value="Genomic_DNA"/>
</dbReference>
<accession>T1G1A7</accession>
<dbReference type="OrthoDB" id="416093at2759"/>
<comment type="subcellular location">
    <subcellularLocation>
        <location evidence="2">Mitochondrion matrix</location>
    </subcellularLocation>
</comment>
<name>T1G1A7_HELRO</name>
<evidence type="ECO:0000256" key="9">
    <source>
        <dbReference type="ARBA" id="ARBA00023211"/>
    </source>
</evidence>
<gene>
    <name evidence="13" type="primary">20214855</name>
    <name evidence="12" type="ORF">HELRODRAFT_73137</name>
</gene>
<feature type="domain" description="PPM-type phosphatase" evidence="11">
    <location>
        <begin position="66"/>
        <end position="319"/>
    </location>
</feature>
<comment type="cofactor">
    <cofactor evidence="1">
        <name>Mn(2+)</name>
        <dbReference type="ChEBI" id="CHEBI:29035"/>
    </cofactor>
</comment>
<dbReference type="OMA" id="CHTHMKK"/>
<dbReference type="Gene3D" id="3.60.40.10">
    <property type="entry name" value="PPM-type phosphatase domain"/>
    <property type="match status" value="1"/>
</dbReference>
<reference evidence="12 14" key="2">
    <citation type="journal article" date="2013" name="Nature">
        <title>Insights into bilaterian evolution from three spiralian genomes.</title>
        <authorList>
            <person name="Simakov O."/>
            <person name="Marletaz F."/>
            <person name="Cho S.J."/>
            <person name="Edsinger-Gonzales E."/>
            <person name="Havlak P."/>
            <person name="Hellsten U."/>
            <person name="Kuo D.H."/>
            <person name="Larsson T."/>
            <person name="Lv J."/>
            <person name="Arendt D."/>
            <person name="Savage R."/>
            <person name="Osoegawa K."/>
            <person name="de Jong P."/>
            <person name="Grimwood J."/>
            <person name="Chapman J.A."/>
            <person name="Shapiro H."/>
            <person name="Aerts A."/>
            <person name="Otillar R.P."/>
            <person name="Terry A.Y."/>
            <person name="Boore J.L."/>
            <person name="Grigoriev I.V."/>
            <person name="Lindberg D.R."/>
            <person name="Seaver E.C."/>
            <person name="Weisblat D.A."/>
            <person name="Putnam N.H."/>
            <person name="Rokhsar D.S."/>
        </authorList>
    </citation>
    <scope>NUCLEOTIDE SEQUENCE</scope>
</reference>
<dbReference type="GeneID" id="20214855"/>
<keyword evidence="14" id="KW-1185">Reference proteome</keyword>
<keyword evidence="8" id="KW-0496">Mitochondrion</keyword>
<proteinExistence type="inferred from homology"/>
<dbReference type="eggNOG" id="KOG0698">
    <property type="taxonomic scope" value="Eukaryota"/>
</dbReference>
<dbReference type="GO" id="GO:0005759">
    <property type="term" value="C:mitochondrial matrix"/>
    <property type="evidence" value="ECO:0007669"/>
    <property type="project" value="UniProtKB-SubCell"/>
</dbReference>
<dbReference type="Pfam" id="PF00481">
    <property type="entry name" value="PP2C"/>
    <property type="match status" value="1"/>
</dbReference>
<evidence type="ECO:0000256" key="4">
    <source>
        <dbReference type="ARBA" id="ARBA00022723"/>
    </source>
</evidence>
<dbReference type="InterPro" id="IPR001932">
    <property type="entry name" value="PPM-type_phosphatase-like_dom"/>
</dbReference>
<evidence type="ECO:0000313" key="12">
    <source>
        <dbReference type="EMBL" id="ESO09908.1"/>
    </source>
</evidence>
<dbReference type="InterPro" id="IPR015655">
    <property type="entry name" value="PP2C"/>
</dbReference>
<dbReference type="FunFam" id="3.60.40.10:FF:000033">
    <property type="entry name" value="Protein phosphatase 1K, mitochondrial"/>
    <property type="match status" value="1"/>
</dbReference>
<dbReference type="SUPFAM" id="SSF81606">
    <property type="entry name" value="PP2C-like"/>
    <property type="match status" value="1"/>
</dbReference>
<organism evidence="13 14">
    <name type="scientific">Helobdella robusta</name>
    <name type="common">Californian leech</name>
    <dbReference type="NCBI Taxonomy" id="6412"/>
    <lineage>
        <taxon>Eukaryota</taxon>
        <taxon>Metazoa</taxon>
        <taxon>Spiralia</taxon>
        <taxon>Lophotrochozoa</taxon>
        <taxon>Annelida</taxon>
        <taxon>Clitellata</taxon>
        <taxon>Hirudinea</taxon>
        <taxon>Rhynchobdellida</taxon>
        <taxon>Glossiphoniidae</taxon>
        <taxon>Helobdella</taxon>
    </lineage>
</organism>
<dbReference type="InParanoid" id="T1G1A7"/>
<dbReference type="EMBL" id="AMQM01002835">
    <property type="status" value="NOT_ANNOTATED_CDS"/>
    <property type="molecule type" value="Genomic_DNA"/>
</dbReference>
<comment type="similarity">
    <text evidence="10">Belongs to the PP2C family.</text>
</comment>
<keyword evidence="9" id="KW-0464">Manganese</keyword>
<dbReference type="GO" id="GO:0005739">
    <property type="term" value="C:mitochondrion"/>
    <property type="evidence" value="ECO:0000318"/>
    <property type="project" value="GO_Central"/>
</dbReference>
<evidence type="ECO:0000256" key="1">
    <source>
        <dbReference type="ARBA" id="ARBA00001936"/>
    </source>
</evidence>
<dbReference type="PROSITE" id="PS51746">
    <property type="entry name" value="PPM_2"/>
    <property type="match status" value="1"/>
</dbReference>
<evidence type="ECO:0000259" key="11">
    <source>
        <dbReference type="PROSITE" id="PS51746"/>
    </source>
</evidence>
<keyword evidence="4" id="KW-0479">Metal-binding</keyword>
<dbReference type="EnsemblMetazoa" id="HelroT73137">
    <property type="protein sequence ID" value="HelroP73137"/>
    <property type="gene ID" value="HelroG73137"/>
</dbReference>
<dbReference type="STRING" id="6412.T1G1A7"/>
<keyword evidence="6 10" id="KW-0904">Protein phosphatase</keyword>
<dbReference type="PANTHER" id="PTHR47992">
    <property type="entry name" value="PROTEIN PHOSPHATASE"/>
    <property type="match status" value="1"/>
</dbReference>
<evidence type="ECO:0000256" key="8">
    <source>
        <dbReference type="ARBA" id="ARBA00023128"/>
    </source>
</evidence>
<dbReference type="SMART" id="SM00332">
    <property type="entry name" value="PP2Cc"/>
    <property type="match status" value="1"/>
</dbReference>
<keyword evidence="5 10" id="KW-0378">Hydrolase</keyword>
<evidence type="ECO:0000256" key="10">
    <source>
        <dbReference type="RuleBase" id="RU003465"/>
    </source>
</evidence>
<evidence type="ECO:0000313" key="14">
    <source>
        <dbReference type="Proteomes" id="UP000015101"/>
    </source>
</evidence>
<reference evidence="14" key="1">
    <citation type="submission" date="2012-12" db="EMBL/GenBank/DDBJ databases">
        <authorList>
            <person name="Hellsten U."/>
            <person name="Grimwood J."/>
            <person name="Chapman J.A."/>
            <person name="Shapiro H."/>
            <person name="Aerts A."/>
            <person name="Otillar R.P."/>
            <person name="Terry A.Y."/>
            <person name="Boore J.L."/>
            <person name="Simakov O."/>
            <person name="Marletaz F."/>
            <person name="Cho S.-J."/>
            <person name="Edsinger-Gonzales E."/>
            <person name="Havlak P."/>
            <person name="Kuo D.-H."/>
            <person name="Larsson T."/>
            <person name="Lv J."/>
            <person name="Arendt D."/>
            <person name="Savage R."/>
            <person name="Osoegawa K."/>
            <person name="de Jong P."/>
            <person name="Lindberg D.R."/>
            <person name="Seaver E.C."/>
            <person name="Weisblat D.A."/>
            <person name="Putnam N.H."/>
            <person name="Grigoriev I.V."/>
            <person name="Rokhsar D.S."/>
        </authorList>
    </citation>
    <scope>NUCLEOTIDE SEQUENCE</scope>
</reference>
<dbReference type="CDD" id="cd00143">
    <property type="entry name" value="PP2Cc"/>
    <property type="match status" value="1"/>
</dbReference>
<dbReference type="AlphaFoldDB" id="T1G1A7"/>
<protein>
    <recommendedName>
        <fullName evidence="3">protein-serine/threonine phosphatase</fullName>
        <ecNumber evidence="3">3.1.3.16</ecNumber>
    </recommendedName>
</protein>
<sequence>MLSNSLFTLLRLSSRKKINLLDNFNFNLKTKRNFKSINLFRKFTFNIDLEETIKTGKLVPKIELNSIGVSSLLGERSFNEDRVIAVQLCPHLLMFGIFDGHGGPQAVDFVATKIKPAIDEHLASSQDLPQILKKVFLHLNDSFIKQEITKLNIHNPQFSGTTATVCLIRNGYDLCVAHVGDTRATLCRSNRAIRLTQDHKPDLRREMDRIIKCNGSFSWSSFGKSRVNGRLEMTRSIGDQDLKPFGVTAEPDVVVMKIRHSTDSFLLLTTDGTHSKLNSVEIVQTVLNAESTDEAAHHLSDLALFYGSKDNCTSMVIPLGAWGKHHFDNRIGYFQGSSIFPRF</sequence>
<dbReference type="KEGG" id="hro:HELRODRAFT_73137"/>
<evidence type="ECO:0000256" key="6">
    <source>
        <dbReference type="ARBA" id="ARBA00022912"/>
    </source>
</evidence>
<dbReference type="InterPro" id="IPR000222">
    <property type="entry name" value="PP2C_BS"/>
</dbReference>
<dbReference type="Proteomes" id="UP000015101">
    <property type="component" value="Unassembled WGS sequence"/>
</dbReference>
<evidence type="ECO:0000256" key="5">
    <source>
        <dbReference type="ARBA" id="ARBA00022801"/>
    </source>
</evidence>
<reference evidence="13" key="3">
    <citation type="submission" date="2015-06" db="UniProtKB">
        <authorList>
            <consortium name="EnsemblMetazoa"/>
        </authorList>
    </citation>
    <scope>IDENTIFICATION</scope>
</reference>
<evidence type="ECO:0000256" key="7">
    <source>
        <dbReference type="ARBA" id="ARBA00022946"/>
    </source>
</evidence>
<dbReference type="HOGENOM" id="CLU_013173_1_3_1"/>